<keyword evidence="1" id="KW-0812">Transmembrane</keyword>
<evidence type="ECO:0000256" key="1">
    <source>
        <dbReference type="SAM" id="Phobius"/>
    </source>
</evidence>
<name>A0ABP2U6P8_9GAMM</name>
<dbReference type="RefSeq" id="WP_004948417.1">
    <property type="nucleotide sequence ID" value="NZ_KB849643.1"/>
</dbReference>
<gene>
    <name evidence="2" type="ORF">F950_02975</name>
</gene>
<proteinExistence type="predicted"/>
<keyword evidence="1" id="KW-0472">Membrane</keyword>
<protein>
    <submittedName>
        <fullName evidence="2">Uncharacterized protein</fullName>
    </submittedName>
</protein>
<dbReference type="Proteomes" id="UP000018433">
    <property type="component" value="Unassembled WGS sequence"/>
</dbReference>
<keyword evidence="3" id="KW-1185">Reference proteome</keyword>
<evidence type="ECO:0000313" key="2">
    <source>
        <dbReference type="EMBL" id="ENV60412.1"/>
    </source>
</evidence>
<keyword evidence="1" id="KW-1133">Transmembrane helix</keyword>
<dbReference type="EMBL" id="APPV01000011">
    <property type="protein sequence ID" value="ENV60412.1"/>
    <property type="molecule type" value="Genomic_DNA"/>
</dbReference>
<comment type="caution">
    <text evidence="2">The sequence shown here is derived from an EMBL/GenBank/DDBJ whole genome shotgun (WGS) entry which is preliminary data.</text>
</comment>
<sequence length="56" mass="5977">MKQEPEKHNSSGLAMASLFVIVAAMTVTGLKSCANDADFQAQKAKAYQAQFAGDQK</sequence>
<feature type="transmembrane region" description="Helical" evidence="1">
    <location>
        <begin position="12"/>
        <end position="30"/>
    </location>
</feature>
<accession>A0ABP2U6P8</accession>
<evidence type="ECO:0000313" key="3">
    <source>
        <dbReference type="Proteomes" id="UP000018433"/>
    </source>
</evidence>
<reference evidence="2 3" key="1">
    <citation type="submission" date="2013-02" db="EMBL/GenBank/DDBJ databases">
        <title>The Genome Sequence of Acinetobacter soli NIPH 2899.</title>
        <authorList>
            <consortium name="The Broad Institute Genome Sequencing Platform"/>
            <consortium name="The Broad Institute Genome Sequencing Center for Infectious Disease"/>
            <person name="Cerqueira G."/>
            <person name="Feldgarden M."/>
            <person name="Courvalin P."/>
            <person name="Perichon B."/>
            <person name="Grillot-Courvalin C."/>
            <person name="Clermont D."/>
            <person name="Rocha E."/>
            <person name="Yoon E.-J."/>
            <person name="Nemec A."/>
            <person name="Walker B."/>
            <person name="Young S.K."/>
            <person name="Zeng Q."/>
            <person name="Gargeya S."/>
            <person name="Fitzgerald M."/>
            <person name="Haas B."/>
            <person name="Abouelleil A."/>
            <person name="Alvarado L."/>
            <person name="Arachchi H.M."/>
            <person name="Berlin A.M."/>
            <person name="Chapman S.B."/>
            <person name="Dewar J."/>
            <person name="Goldberg J."/>
            <person name="Griggs A."/>
            <person name="Gujja S."/>
            <person name="Hansen M."/>
            <person name="Howarth C."/>
            <person name="Imamovic A."/>
            <person name="Larimer J."/>
            <person name="McCowan C."/>
            <person name="Murphy C."/>
            <person name="Neiman D."/>
            <person name="Pearson M."/>
            <person name="Priest M."/>
            <person name="Roberts A."/>
            <person name="Saif S."/>
            <person name="Shea T."/>
            <person name="Sisk P."/>
            <person name="Sykes S."/>
            <person name="Wortman J."/>
            <person name="Nusbaum C."/>
            <person name="Birren B."/>
        </authorList>
    </citation>
    <scope>NUCLEOTIDE SEQUENCE [LARGE SCALE GENOMIC DNA]</scope>
    <source>
        <strain evidence="2 3">NIPH 2899</strain>
    </source>
</reference>
<organism evidence="2 3">
    <name type="scientific">Acinetobacter soli NIPH 2899</name>
    <dbReference type="NCBI Taxonomy" id="1217677"/>
    <lineage>
        <taxon>Bacteria</taxon>
        <taxon>Pseudomonadati</taxon>
        <taxon>Pseudomonadota</taxon>
        <taxon>Gammaproteobacteria</taxon>
        <taxon>Moraxellales</taxon>
        <taxon>Moraxellaceae</taxon>
        <taxon>Acinetobacter</taxon>
    </lineage>
</organism>